<dbReference type="PRINTS" id="PR00081">
    <property type="entry name" value="GDHRDH"/>
</dbReference>
<dbReference type="PRINTS" id="PR00080">
    <property type="entry name" value="SDRFAMILY"/>
</dbReference>
<keyword evidence="7" id="KW-1185">Reference proteome</keyword>
<dbReference type="FunFam" id="3.40.50.720:FF:000047">
    <property type="entry name" value="NADP-dependent L-serine/L-allo-threonine dehydrogenase"/>
    <property type="match status" value="1"/>
</dbReference>
<dbReference type="InterPro" id="IPR057326">
    <property type="entry name" value="KR_dom"/>
</dbReference>
<evidence type="ECO:0000256" key="3">
    <source>
        <dbReference type="RuleBase" id="RU000363"/>
    </source>
</evidence>
<dbReference type="SUPFAM" id="SSF51735">
    <property type="entry name" value="NAD(P)-binding Rossmann-fold domains"/>
    <property type="match status" value="1"/>
</dbReference>
<evidence type="ECO:0000313" key="5">
    <source>
        <dbReference type="EMBL" id="ARU94393.1"/>
    </source>
</evidence>
<sequence>MTDNIKDKVVVITGASSGMGEAAARHLAEKGAKVVMAARRTDRIAALASELQQQDKNVIAVATDVTKADDVNHLIQTTINKFGRVDVLINNAGVMPLSRLEQGNIDEWNQMIDVNLRGVLHGIAAVLPYMKSQKSGHIINTASVAAHLVFESSAVYSATKFAVRALTEGLRQEMAVHNIRATLISPGAVKTELLDHISDIDVKQANQDYVENVGVPAETFARMVAFVINEPEDVGVSEIIFRPTAQEL</sequence>
<proteinExistence type="inferred from homology"/>
<evidence type="ECO:0000313" key="8">
    <source>
        <dbReference type="Proteomes" id="UP000195814"/>
    </source>
</evidence>
<dbReference type="Proteomes" id="UP000195814">
    <property type="component" value="Chromosome"/>
</dbReference>
<dbReference type="Pfam" id="PF00106">
    <property type="entry name" value="adh_short"/>
    <property type="match status" value="1"/>
</dbReference>
<protein>
    <submittedName>
        <fullName evidence="5">Oxidoreductase</fullName>
    </submittedName>
</protein>
<evidence type="ECO:0000259" key="4">
    <source>
        <dbReference type="SMART" id="SM00822"/>
    </source>
</evidence>
<reference evidence="7 8" key="1">
    <citation type="submission" date="2016-05" db="EMBL/GenBank/DDBJ databases">
        <title>Complete genome sequence of two 2,5-diketo-D-glunonic acid producing strain Tatumella citrea.</title>
        <authorList>
            <person name="Duan C."/>
            <person name="Yang J."/>
            <person name="Yang S."/>
        </authorList>
    </citation>
    <scope>NUCLEOTIDE SEQUENCE [LARGE SCALE GENOMIC DNA]</scope>
    <source>
        <strain evidence="6 7">ATCC 39140</strain>
        <strain evidence="5 8">DSM 13699</strain>
    </source>
</reference>
<dbReference type="RefSeq" id="WP_087488755.1">
    <property type="nucleotide sequence ID" value="NZ_CP015579.1"/>
</dbReference>
<comment type="similarity">
    <text evidence="1 3">Belongs to the short-chain dehydrogenases/reductases (SDR) family.</text>
</comment>
<dbReference type="GO" id="GO:0016616">
    <property type="term" value="F:oxidoreductase activity, acting on the CH-OH group of donors, NAD or NADP as acceptor"/>
    <property type="evidence" value="ECO:0007669"/>
    <property type="project" value="UniProtKB-ARBA"/>
</dbReference>
<name>A0A1Y0L8P2_TATCI</name>
<dbReference type="SMART" id="SM00822">
    <property type="entry name" value="PKS_KR"/>
    <property type="match status" value="1"/>
</dbReference>
<dbReference type="EMBL" id="CP015579">
    <property type="protein sequence ID" value="ARU94393.1"/>
    <property type="molecule type" value="Genomic_DNA"/>
</dbReference>
<dbReference type="InterPro" id="IPR036291">
    <property type="entry name" value="NAD(P)-bd_dom_sf"/>
</dbReference>
<dbReference type="InterPro" id="IPR020904">
    <property type="entry name" value="Sc_DH/Rdtase_CS"/>
</dbReference>
<dbReference type="InterPro" id="IPR002347">
    <property type="entry name" value="SDR_fam"/>
</dbReference>
<dbReference type="PANTHER" id="PTHR43115:SF4">
    <property type="entry name" value="DEHYDROGENASE_REDUCTASE SDR FAMILY MEMBER 11"/>
    <property type="match status" value="1"/>
</dbReference>
<gene>
    <name evidence="5" type="ORF">A7K98_11805</name>
    <name evidence="6" type="ORF">A7K99_11800</name>
</gene>
<accession>A0A1Y0L8P2</accession>
<dbReference type="EMBL" id="CP015581">
    <property type="protein sequence ID" value="ARU98432.1"/>
    <property type="molecule type" value="Genomic_DNA"/>
</dbReference>
<dbReference type="Gene3D" id="3.40.50.720">
    <property type="entry name" value="NAD(P)-binding Rossmann-like Domain"/>
    <property type="match status" value="1"/>
</dbReference>
<dbReference type="OrthoDB" id="9810734at2"/>
<dbReference type="PROSITE" id="PS00061">
    <property type="entry name" value="ADH_SHORT"/>
    <property type="match status" value="1"/>
</dbReference>
<evidence type="ECO:0000256" key="1">
    <source>
        <dbReference type="ARBA" id="ARBA00006484"/>
    </source>
</evidence>
<evidence type="ECO:0000313" key="6">
    <source>
        <dbReference type="EMBL" id="ARU98432.1"/>
    </source>
</evidence>
<dbReference type="Proteomes" id="UP000195729">
    <property type="component" value="Chromosome"/>
</dbReference>
<evidence type="ECO:0000313" key="7">
    <source>
        <dbReference type="Proteomes" id="UP000195729"/>
    </source>
</evidence>
<dbReference type="KEGG" id="tci:A7K98_11805"/>
<keyword evidence="2" id="KW-0560">Oxidoreductase</keyword>
<dbReference type="AlphaFoldDB" id="A0A1Y0L8P2"/>
<dbReference type="PANTHER" id="PTHR43115">
    <property type="entry name" value="DEHYDROGENASE/REDUCTASE SDR FAMILY MEMBER 11"/>
    <property type="match status" value="1"/>
</dbReference>
<evidence type="ECO:0000256" key="2">
    <source>
        <dbReference type="ARBA" id="ARBA00023002"/>
    </source>
</evidence>
<organism evidence="5 8">
    <name type="scientific">Tatumella citrea</name>
    <name type="common">Pantoea citrea</name>
    <dbReference type="NCBI Taxonomy" id="53336"/>
    <lineage>
        <taxon>Bacteria</taxon>
        <taxon>Pseudomonadati</taxon>
        <taxon>Pseudomonadota</taxon>
        <taxon>Gammaproteobacteria</taxon>
        <taxon>Enterobacterales</taxon>
        <taxon>Erwiniaceae</taxon>
        <taxon>Tatumella</taxon>
    </lineage>
</organism>
<feature type="domain" description="Ketoreductase" evidence="4">
    <location>
        <begin position="8"/>
        <end position="182"/>
    </location>
</feature>